<accession>A0A1H6AT61</accession>
<sequence>MSLLSRFGKDSSGNVAMLFGLAIIPLLGAAGAAVDYARASSARATLNAAVDSAALMVARDATRLTDAQLKTRAEALIRANLQGNSDAKLGSYSVLVNRTARTVSVKADTTVATSLTKIIGIDTIPVASTAQAGWGTNTIEVALVLDNTGSMDRSSKMDELKKATNKFIDTMQASNATPSNIRVSIVPFETQVRLPLSYKDEDWMRFKTRATDPAYLVQKQDWQGCVADRDSPYDTSDASAAALDAKYPATTCATSVTRNTGLAELRPLTDNWQNLRDTVTAMRPVGNTNVTVGIAWGLAALSRDAPLPEAADTGTPRLTKYMIVLTDGDNTDNRFTKDMPRGTNKAALIDPKTKAACDSAKAAGIKVYTIRVIDGNAGLLQGCASKPDMYYNVKDAAGIGPVIEAIAREISAVRLTM</sequence>
<dbReference type="Gene3D" id="3.40.50.410">
    <property type="entry name" value="von Willebrand factor, type A domain"/>
    <property type="match status" value="2"/>
</dbReference>
<evidence type="ECO:0000313" key="2">
    <source>
        <dbReference type="EMBL" id="SEG51818.1"/>
    </source>
</evidence>
<dbReference type="RefSeq" id="WP_160115793.1">
    <property type="nucleotide sequence ID" value="NZ_FNUY01000006.1"/>
</dbReference>
<dbReference type="PROSITE" id="PS50234">
    <property type="entry name" value="VWFA"/>
    <property type="match status" value="1"/>
</dbReference>
<organism evidence="2 3">
    <name type="scientific">Bosea lathyri</name>
    <dbReference type="NCBI Taxonomy" id="1036778"/>
    <lineage>
        <taxon>Bacteria</taxon>
        <taxon>Pseudomonadati</taxon>
        <taxon>Pseudomonadota</taxon>
        <taxon>Alphaproteobacteria</taxon>
        <taxon>Hyphomicrobiales</taxon>
        <taxon>Boseaceae</taxon>
        <taxon>Bosea</taxon>
    </lineage>
</organism>
<feature type="domain" description="VWFA" evidence="1">
    <location>
        <begin position="140"/>
        <end position="406"/>
    </location>
</feature>
<dbReference type="AlphaFoldDB" id="A0A1H6AT61"/>
<protein>
    <submittedName>
        <fullName evidence="2">Flp pilus assembly protein TadG</fullName>
    </submittedName>
</protein>
<dbReference type="InterPro" id="IPR036465">
    <property type="entry name" value="vWFA_dom_sf"/>
</dbReference>
<dbReference type="InterPro" id="IPR028087">
    <property type="entry name" value="Tad_N"/>
</dbReference>
<dbReference type="Proteomes" id="UP000236743">
    <property type="component" value="Unassembled WGS sequence"/>
</dbReference>
<proteinExistence type="predicted"/>
<keyword evidence="3" id="KW-1185">Reference proteome</keyword>
<gene>
    <name evidence="2" type="ORF">SAMN04488115_106127</name>
</gene>
<dbReference type="InterPro" id="IPR002035">
    <property type="entry name" value="VWF_A"/>
</dbReference>
<dbReference type="OrthoDB" id="7522752at2"/>
<dbReference type="Pfam" id="PF13400">
    <property type="entry name" value="Tad"/>
    <property type="match status" value="1"/>
</dbReference>
<evidence type="ECO:0000313" key="3">
    <source>
        <dbReference type="Proteomes" id="UP000236743"/>
    </source>
</evidence>
<dbReference type="Pfam" id="PF00092">
    <property type="entry name" value="VWA"/>
    <property type="match status" value="1"/>
</dbReference>
<name>A0A1H6AT61_9HYPH</name>
<evidence type="ECO:0000259" key="1">
    <source>
        <dbReference type="PROSITE" id="PS50234"/>
    </source>
</evidence>
<dbReference type="EMBL" id="FNUY01000006">
    <property type="protein sequence ID" value="SEG51818.1"/>
    <property type="molecule type" value="Genomic_DNA"/>
</dbReference>
<dbReference type="SUPFAM" id="SSF53300">
    <property type="entry name" value="vWA-like"/>
    <property type="match status" value="1"/>
</dbReference>
<reference evidence="2 3" key="1">
    <citation type="submission" date="2016-10" db="EMBL/GenBank/DDBJ databases">
        <authorList>
            <person name="de Groot N.N."/>
        </authorList>
    </citation>
    <scope>NUCLEOTIDE SEQUENCE [LARGE SCALE GENOMIC DNA]</scope>
    <source>
        <strain evidence="2 3">DSM 26656</strain>
    </source>
</reference>